<dbReference type="GO" id="GO:0043138">
    <property type="term" value="F:3'-5' DNA helicase activity"/>
    <property type="evidence" value="ECO:0007669"/>
    <property type="project" value="TreeGrafter"/>
</dbReference>
<feature type="non-terminal residue" evidence="2">
    <location>
        <position position="153"/>
    </location>
</feature>
<dbReference type="Pfam" id="PF22982">
    <property type="entry name" value="WHD_HRQ1"/>
    <property type="match status" value="1"/>
</dbReference>
<dbReference type="EMBL" id="BARW01018067">
    <property type="protein sequence ID" value="GAI94596.1"/>
    <property type="molecule type" value="Genomic_DNA"/>
</dbReference>
<proteinExistence type="predicted"/>
<gene>
    <name evidence="2" type="ORF">S12H4_31020</name>
</gene>
<evidence type="ECO:0000259" key="1">
    <source>
        <dbReference type="Pfam" id="PF22982"/>
    </source>
</evidence>
<dbReference type="GO" id="GO:0006289">
    <property type="term" value="P:nucleotide-excision repair"/>
    <property type="evidence" value="ECO:0007669"/>
    <property type="project" value="TreeGrafter"/>
</dbReference>
<reference evidence="2" key="1">
    <citation type="journal article" date="2014" name="Front. Microbiol.">
        <title>High frequency of phylogenetically diverse reductive dehalogenase-homologous genes in deep subseafloor sedimentary metagenomes.</title>
        <authorList>
            <person name="Kawai M."/>
            <person name="Futagami T."/>
            <person name="Toyoda A."/>
            <person name="Takaki Y."/>
            <person name="Nishi S."/>
            <person name="Hori S."/>
            <person name="Arai W."/>
            <person name="Tsubouchi T."/>
            <person name="Morono Y."/>
            <person name="Uchiyama I."/>
            <person name="Ito T."/>
            <person name="Fujiyama A."/>
            <person name="Inagaki F."/>
            <person name="Takami H."/>
        </authorList>
    </citation>
    <scope>NUCLEOTIDE SEQUENCE</scope>
    <source>
        <strain evidence="2">Expedition CK06-06</strain>
    </source>
</reference>
<evidence type="ECO:0000313" key="2">
    <source>
        <dbReference type="EMBL" id="GAI94596.1"/>
    </source>
</evidence>
<dbReference type="GO" id="GO:0005634">
    <property type="term" value="C:nucleus"/>
    <property type="evidence" value="ECO:0007669"/>
    <property type="project" value="TreeGrafter"/>
</dbReference>
<accession>X1TT95</accession>
<dbReference type="InterPro" id="IPR055227">
    <property type="entry name" value="HRQ1_WHD"/>
</dbReference>
<sequence length="153" mass="17426">MDSFVTLVAFQNPLDQYFMKYPKDFFGRPHEQAIINLENPYILMGHIMCAASELPITERDQKHFSHLLMESLTALKDETLVSETPRGWVYSGIARPVDTVNINNISNKTVTVIHNRAILETLDLTKAYQEAYEGAVLLHQGETFIVEELDLKG</sequence>
<name>X1TT95_9ZZZZ</name>
<dbReference type="AlphaFoldDB" id="X1TT95"/>
<organism evidence="2">
    <name type="scientific">marine sediment metagenome</name>
    <dbReference type="NCBI Taxonomy" id="412755"/>
    <lineage>
        <taxon>unclassified sequences</taxon>
        <taxon>metagenomes</taxon>
        <taxon>ecological metagenomes</taxon>
    </lineage>
</organism>
<comment type="caution">
    <text evidence="2">The sequence shown here is derived from an EMBL/GenBank/DDBJ whole genome shotgun (WGS) entry which is preliminary data.</text>
</comment>
<feature type="domain" description="ATP-dependent helicase HRQ1 winged helix" evidence="1">
    <location>
        <begin position="35"/>
        <end position="102"/>
    </location>
</feature>
<dbReference type="GO" id="GO:0036297">
    <property type="term" value="P:interstrand cross-link repair"/>
    <property type="evidence" value="ECO:0007669"/>
    <property type="project" value="TreeGrafter"/>
</dbReference>
<protein>
    <recommendedName>
        <fullName evidence="1">ATP-dependent helicase HRQ1 winged helix domain-containing protein</fullName>
    </recommendedName>
</protein>
<dbReference type="PANTHER" id="PTHR47957:SF3">
    <property type="entry name" value="ATP-DEPENDENT HELICASE HRQ1"/>
    <property type="match status" value="1"/>
</dbReference>
<dbReference type="PANTHER" id="PTHR47957">
    <property type="entry name" value="ATP-DEPENDENT HELICASE HRQ1"/>
    <property type="match status" value="1"/>
</dbReference>